<dbReference type="PRINTS" id="PR00368">
    <property type="entry name" value="FADPNR"/>
</dbReference>
<gene>
    <name evidence="7" type="ORF">KP509_34G061300</name>
</gene>
<evidence type="ECO:0000313" key="7">
    <source>
        <dbReference type="EMBL" id="KAH7284588.1"/>
    </source>
</evidence>
<dbReference type="GO" id="GO:0005737">
    <property type="term" value="C:cytoplasm"/>
    <property type="evidence" value="ECO:0007669"/>
    <property type="project" value="TreeGrafter"/>
</dbReference>
<dbReference type="OMA" id="QTEPWIN"/>
<dbReference type="Proteomes" id="UP000825935">
    <property type="component" value="Chromosome 34"/>
</dbReference>
<keyword evidence="3" id="KW-0274">FAD</keyword>
<dbReference type="PANTHER" id="PTHR43735">
    <property type="entry name" value="APOPTOSIS-INDUCING FACTOR 1"/>
    <property type="match status" value="1"/>
</dbReference>
<dbReference type="GO" id="GO:0050660">
    <property type="term" value="F:flavin adenine dinucleotide binding"/>
    <property type="evidence" value="ECO:0007669"/>
    <property type="project" value="TreeGrafter"/>
</dbReference>
<comment type="caution">
    <text evidence="7">The sequence shown here is derived from an EMBL/GenBank/DDBJ whole genome shotgun (WGS) entry which is preliminary data.</text>
</comment>
<proteinExistence type="inferred from homology"/>
<dbReference type="AlphaFoldDB" id="A0A8T2QLP7"/>
<dbReference type="Gene3D" id="3.50.50.100">
    <property type="match status" value="1"/>
</dbReference>
<evidence type="ECO:0000256" key="1">
    <source>
        <dbReference type="ARBA" id="ARBA00006442"/>
    </source>
</evidence>
<evidence type="ECO:0000256" key="2">
    <source>
        <dbReference type="ARBA" id="ARBA00022630"/>
    </source>
</evidence>
<accession>A0A8T2QLP7</accession>
<evidence type="ECO:0000256" key="5">
    <source>
        <dbReference type="ARBA" id="ARBA00057036"/>
    </source>
</evidence>
<feature type="domain" description="FAD/NAD(P)-binding" evidence="6">
    <location>
        <begin position="9"/>
        <end position="275"/>
    </location>
</feature>
<keyword evidence="2" id="KW-0285">Flavoprotein</keyword>
<evidence type="ECO:0000313" key="8">
    <source>
        <dbReference type="Proteomes" id="UP000825935"/>
    </source>
</evidence>
<comment type="similarity">
    <text evidence="1">Belongs to the FAD-dependent oxidoreductase family.</text>
</comment>
<dbReference type="GO" id="GO:0004174">
    <property type="term" value="F:electron-transferring-flavoprotein dehydrogenase activity"/>
    <property type="evidence" value="ECO:0007669"/>
    <property type="project" value="TreeGrafter"/>
</dbReference>
<comment type="function">
    <text evidence="5">Putative FAD-dependent oxidoreductase.</text>
</comment>
<dbReference type="InterPro" id="IPR023753">
    <property type="entry name" value="FAD/NAD-binding_dom"/>
</dbReference>
<reference evidence="7" key="1">
    <citation type="submission" date="2021-08" db="EMBL/GenBank/DDBJ databases">
        <title>WGS assembly of Ceratopteris richardii.</title>
        <authorList>
            <person name="Marchant D.B."/>
            <person name="Chen G."/>
            <person name="Jenkins J."/>
            <person name="Shu S."/>
            <person name="Leebens-Mack J."/>
            <person name="Grimwood J."/>
            <person name="Schmutz J."/>
            <person name="Soltis P."/>
            <person name="Soltis D."/>
            <person name="Chen Z.-H."/>
        </authorList>
    </citation>
    <scope>NUCLEOTIDE SEQUENCE</scope>
    <source>
        <strain evidence="7">Whitten #5841</strain>
        <tissue evidence="7">Leaf</tissue>
    </source>
</reference>
<evidence type="ECO:0000256" key="3">
    <source>
        <dbReference type="ARBA" id="ARBA00022827"/>
    </source>
</evidence>
<dbReference type="SUPFAM" id="SSF51905">
    <property type="entry name" value="FAD/NAD(P)-binding domain"/>
    <property type="match status" value="1"/>
</dbReference>
<keyword evidence="4" id="KW-0560">Oxidoreductase</keyword>
<evidence type="ECO:0000256" key="4">
    <source>
        <dbReference type="ARBA" id="ARBA00023002"/>
    </source>
</evidence>
<dbReference type="EMBL" id="CM035439">
    <property type="protein sequence ID" value="KAH7284588.1"/>
    <property type="molecule type" value="Genomic_DNA"/>
</dbReference>
<name>A0A8T2QLP7_CERRI</name>
<keyword evidence="8" id="KW-1185">Reference proteome</keyword>
<dbReference type="InterPro" id="IPR036188">
    <property type="entry name" value="FAD/NAD-bd_sf"/>
</dbReference>
<dbReference type="Pfam" id="PF07992">
    <property type="entry name" value="Pyr_redox_2"/>
    <property type="match status" value="1"/>
</dbReference>
<organism evidence="7 8">
    <name type="scientific">Ceratopteris richardii</name>
    <name type="common">Triangle waterfern</name>
    <dbReference type="NCBI Taxonomy" id="49495"/>
    <lineage>
        <taxon>Eukaryota</taxon>
        <taxon>Viridiplantae</taxon>
        <taxon>Streptophyta</taxon>
        <taxon>Embryophyta</taxon>
        <taxon>Tracheophyta</taxon>
        <taxon>Polypodiopsida</taxon>
        <taxon>Polypodiidae</taxon>
        <taxon>Polypodiales</taxon>
        <taxon>Pteridineae</taxon>
        <taxon>Pteridaceae</taxon>
        <taxon>Parkerioideae</taxon>
        <taxon>Ceratopteris</taxon>
    </lineage>
</organism>
<protein>
    <recommendedName>
        <fullName evidence="6">FAD/NAD(P)-binding domain-containing protein</fullName>
    </recommendedName>
</protein>
<dbReference type="FunFam" id="3.50.50.100:FF:000006">
    <property type="entry name" value="apoptosis-inducing factor 2"/>
    <property type="match status" value="1"/>
</dbReference>
<evidence type="ECO:0000259" key="6">
    <source>
        <dbReference type="Pfam" id="PF07992"/>
    </source>
</evidence>
<sequence>MSTIKDPKHVVVLGGGIAGAFSAKLLEDHCDVTLIDPKDHLEIPYGQLRSIVQTDFADRTLVLHSDYLKKARHILGFAEKASITEVVTSTGELLPYDFLVIATGSTHKGPSTKVERIQEIQSENKKLKEAKRTLIIGGGPVGVELAGEIAVDFPDKEVVLVHSGARLIDFLGEKASRKAFDWLKKKHVDIRLNEKVNLDGSGSSNRHTTSSGSSIEADCHFLCVGKKVSSSWMESTFLGESLDEKGRLKVDEYLRVDGHSNIFAAGDVTAIKEIKQGFLAAKHAEVVAENVKRLISAPDSKLHAYKPLAKPMGVVSLGRHVAVAQLPFGTILGWIPGLLKSGDLFVGKTRKALGLSQ</sequence>
<dbReference type="OrthoDB" id="202203at2759"/>
<dbReference type="PANTHER" id="PTHR43735:SF3">
    <property type="entry name" value="FERROPTOSIS SUPPRESSOR PROTEIN 1"/>
    <property type="match status" value="1"/>
</dbReference>